<evidence type="ECO:0000313" key="2">
    <source>
        <dbReference type="Proteomes" id="UP000254191"/>
    </source>
</evidence>
<name>A0A379GGQ3_PROMI</name>
<proteinExistence type="predicted"/>
<evidence type="ECO:0000313" key="1">
    <source>
        <dbReference type="EMBL" id="SUC40137.1"/>
    </source>
</evidence>
<dbReference type="EMBL" id="UGTS01000006">
    <property type="protein sequence ID" value="SUC40137.1"/>
    <property type="molecule type" value="Genomic_DNA"/>
</dbReference>
<dbReference type="Proteomes" id="UP000254191">
    <property type="component" value="Unassembled WGS sequence"/>
</dbReference>
<reference evidence="1 2" key="1">
    <citation type="submission" date="2018-06" db="EMBL/GenBank/DDBJ databases">
        <authorList>
            <consortium name="Pathogen Informatics"/>
            <person name="Doyle S."/>
        </authorList>
    </citation>
    <scope>NUCLEOTIDE SEQUENCE [LARGE SCALE GENOMIC DNA]</scope>
    <source>
        <strain evidence="1 2">NCTC11938</strain>
    </source>
</reference>
<protein>
    <submittedName>
        <fullName evidence="1">Uncharacterized protein</fullName>
    </submittedName>
</protein>
<dbReference type="AlphaFoldDB" id="A0A379GGQ3"/>
<accession>A0A379GGQ3</accession>
<sequence length="49" mass="5785">MLRFMVAIVPVRLAVAILMPKILIQGKDYFLNDTSICYQKWDGWILVWD</sequence>
<gene>
    <name evidence="1" type="ORF">NCTC11938_04425</name>
</gene>
<organism evidence="1 2">
    <name type="scientific">Proteus mirabilis</name>
    <dbReference type="NCBI Taxonomy" id="584"/>
    <lineage>
        <taxon>Bacteria</taxon>
        <taxon>Pseudomonadati</taxon>
        <taxon>Pseudomonadota</taxon>
        <taxon>Gammaproteobacteria</taxon>
        <taxon>Enterobacterales</taxon>
        <taxon>Morganellaceae</taxon>
        <taxon>Proteus</taxon>
    </lineage>
</organism>